<dbReference type="OrthoDB" id="1304969at2759"/>
<evidence type="ECO:0000313" key="1">
    <source>
        <dbReference type="EMBL" id="KAF9684212.1"/>
    </source>
</evidence>
<reference evidence="1 2" key="1">
    <citation type="submission" date="2020-10" db="EMBL/GenBank/DDBJ databases">
        <title>Plant Genome Project.</title>
        <authorList>
            <person name="Zhang R.-G."/>
        </authorList>
    </citation>
    <scope>NUCLEOTIDE SEQUENCE [LARGE SCALE GENOMIC DNA]</scope>
    <source>
        <strain evidence="1">FAFU-HL-1</strain>
        <tissue evidence="1">Leaf</tissue>
    </source>
</reference>
<comment type="caution">
    <text evidence="1">The sequence shown here is derived from an EMBL/GenBank/DDBJ whole genome shotgun (WGS) entry which is preliminary data.</text>
</comment>
<dbReference type="Proteomes" id="UP000657918">
    <property type="component" value="Chromosome 4"/>
</dbReference>
<sequence length="119" mass="13231">MEMLALQCSFLAYNVFGAFDKTNPSFTSCCANGKIKLPAAPSTPQFLNELLNPNNGLSSIKLIIILIPNQDHISYGVTSVDDDESLRFAQLYISDIENEIVSLTSLLFTECYKSYHKSK</sequence>
<organism evidence="1 2">
    <name type="scientific">Salix dunnii</name>
    <dbReference type="NCBI Taxonomy" id="1413687"/>
    <lineage>
        <taxon>Eukaryota</taxon>
        <taxon>Viridiplantae</taxon>
        <taxon>Streptophyta</taxon>
        <taxon>Embryophyta</taxon>
        <taxon>Tracheophyta</taxon>
        <taxon>Spermatophyta</taxon>
        <taxon>Magnoliopsida</taxon>
        <taxon>eudicotyledons</taxon>
        <taxon>Gunneridae</taxon>
        <taxon>Pentapetalae</taxon>
        <taxon>rosids</taxon>
        <taxon>fabids</taxon>
        <taxon>Malpighiales</taxon>
        <taxon>Salicaceae</taxon>
        <taxon>Saliceae</taxon>
        <taxon>Salix</taxon>
    </lineage>
</organism>
<name>A0A835K4S3_9ROSI</name>
<proteinExistence type="predicted"/>
<protein>
    <submittedName>
        <fullName evidence="1">Uncharacterized protein</fullName>
    </submittedName>
</protein>
<evidence type="ECO:0000313" key="2">
    <source>
        <dbReference type="Proteomes" id="UP000657918"/>
    </source>
</evidence>
<dbReference type="EMBL" id="JADGMS010000004">
    <property type="protein sequence ID" value="KAF9684212.1"/>
    <property type="molecule type" value="Genomic_DNA"/>
</dbReference>
<accession>A0A835K4S3</accession>
<gene>
    <name evidence="1" type="ORF">SADUNF_Sadunf04G0094400</name>
</gene>
<dbReference type="AlphaFoldDB" id="A0A835K4S3"/>
<keyword evidence="2" id="KW-1185">Reference proteome</keyword>